<gene>
    <name evidence="1" type="ORF">C5F50_08235</name>
</gene>
<keyword evidence="2" id="KW-1185">Reference proteome</keyword>
<dbReference type="RefSeq" id="WP_179370918.1">
    <property type="nucleotide sequence ID" value="NZ_CP026995.1"/>
</dbReference>
<dbReference type="EMBL" id="CP026995">
    <property type="protein sequence ID" value="QLH07056.1"/>
    <property type="molecule type" value="Genomic_DNA"/>
</dbReference>
<reference evidence="1 2" key="1">
    <citation type="submission" date="2018-02" db="EMBL/GenBank/DDBJ databases">
        <title>Complete genome of Nitrosopumilus ureaphilus PS0.</title>
        <authorList>
            <person name="Qin W."/>
            <person name="Zheng Y."/>
            <person name="Stahl D.A."/>
        </authorList>
    </citation>
    <scope>NUCLEOTIDE SEQUENCE [LARGE SCALE GENOMIC DNA]</scope>
    <source>
        <strain evidence="1 2">PS0</strain>
    </source>
</reference>
<dbReference type="OrthoDB" id="2731at2157"/>
<evidence type="ECO:0008006" key="3">
    <source>
        <dbReference type="Google" id="ProtNLM"/>
    </source>
</evidence>
<dbReference type="GeneID" id="56068077"/>
<dbReference type="Pfam" id="PF11376">
    <property type="entry name" value="DUF3179"/>
    <property type="match status" value="1"/>
</dbReference>
<accession>A0A7D5R213</accession>
<protein>
    <recommendedName>
        <fullName evidence="3">DUF3179 domain-containing protein</fullName>
    </recommendedName>
</protein>
<evidence type="ECO:0000313" key="2">
    <source>
        <dbReference type="Proteomes" id="UP000509478"/>
    </source>
</evidence>
<evidence type="ECO:0000313" key="1">
    <source>
        <dbReference type="EMBL" id="QLH07056.1"/>
    </source>
</evidence>
<dbReference type="Proteomes" id="UP000509478">
    <property type="component" value="Chromosome"/>
</dbReference>
<proteinExistence type="predicted"/>
<dbReference type="AlphaFoldDB" id="A0A7D5R213"/>
<name>A0A7D5R213_9ARCH</name>
<organism evidence="1 2">
    <name type="scientific">Nitrosopumilus ureiphilus</name>
    <dbReference type="NCBI Taxonomy" id="1470067"/>
    <lineage>
        <taxon>Archaea</taxon>
        <taxon>Nitrososphaerota</taxon>
        <taxon>Nitrososphaeria</taxon>
        <taxon>Nitrosopumilales</taxon>
        <taxon>Nitrosopumilaceae</taxon>
        <taxon>Nitrosopumilus</taxon>
    </lineage>
</organism>
<dbReference type="KEGG" id="nue:C5F50_08235"/>
<sequence>MNLKVILPIVMAFVALGALAILYEEESAPQATFSNSDESSVLSSEPVIMETDGVKHLIPLDRIKGGGPPKDGIPSIDNPIFTNVRDSQFMSDSDTVIGLEINGEAKAYPIFILVWHEIVNDYVGGVPVAITYCPLCYTNQVFERVIDGQEVTFGTSGKLYNSNLLMYDRLTESYWSQALGTAVKGELTGYQLDLVPFDVITWGDWKKLHPDTKLLTTDTGYIRSYATDPYGNYYTEPRIMFPVEHSDDRLHPKEIIIGFNEDGIFKAYKQNDIESEILINDSVGETPVMLISLFSENSRAFERTINGDVLDFVYEDGKILDVQTNSEWNYDGLSISGQLEGMQLERMPIEPGFWFEWVAFHPETLVYGDVQ</sequence>
<dbReference type="InterPro" id="IPR021516">
    <property type="entry name" value="DUF3179"/>
</dbReference>